<keyword evidence="3 13" id="KW-0436">Ligase</keyword>
<dbReference type="Gene3D" id="1.10.287.610">
    <property type="entry name" value="Helix hairpin bin"/>
    <property type="match status" value="1"/>
</dbReference>
<dbReference type="InterPro" id="IPR012340">
    <property type="entry name" value="NA-bd_OB-fold"/>
</dbReference>
<dbReference type="HAMAP" id="MF_01588">
    <property type="entry name" value="DNA_ligase_A"/>
    <property type="match status" value="1"/>
</dbReference>
<gene>
    <name evidence="13 16" type="primary">ligA</name>
    <name evidence="16" type="ORF">Cch02nite_07880</name>
</gene>
<dbReference type="Gene3D" id="2.40.50.140">
    <property type="entry name" value="Nucleic acid-binding proteins"/>
    <property type="match status" value="1"/>
</dbReference>
<dbReference type="InterPro" id="IPR004149">
    <property type="entry name" value="Znf_DNAligase_C4"/>
</dbReference>
<evidence type="ECO:0000259" key="15">
    <source>
        <dbReference type="PROSITE" id="PS50172"/>
    </source>
</evidence>
<feature type="binding site" evidence="13">
    <location>
        <position position="335"/>
    </location>
    <ligand>
        <name>NAD(+)</name>
        <dbReference type="ChEBI" id="CHEBI:57540"/>
    </ligand>
</feature>
<dbReference type="EMBL" id="BONG01000003">
    <property type="protein sequence ID" value="GIF87344.1"/>
    <property type="molecule type" value="Genomic_DNA"/>
</dbReference>
<dbReference type="InterPro" id="IPR013839">
    <property type="entry name" value="DNAligase_adenylation"/>
</dbReference>
<organism evidence="16 17">
    <name type="scientific">Catellatospora chokoriensis</name>
    <dbReference type="NCBI Taxonomy" id="310353"/>
    <lineage>
        <taxon>Bacteria</taxon>
        <taxon>Bacillati</taxon>
        <taxon>Actinomycetota</taxon>
        <taxon>Actinomycetes</taxon>
        <taxon>Micromonosporales</taxon>
        <taxon>Micromonosporaceae</taxon>
        <taxon>Catellatospora</taxon>
    </lineage>
</organism>
<name>A0A8J3JRS6_9ACTN</name>
<evidence type="ECO:0000256" key="2">
    <source>
        <dbReference type="ARBA" id="ARBA00013308"/>
    </source>
</evidence>
<feature type="binding site" evidence="13">
    <location>
        <position position="432"/>
    </location>
    <ligand>
        <name>Zn(2+)</name>
        <dbReference type="ChEBI" id="CHEBI:29105"/>
    </ligand>
</feature>
<evidence type="ECO:0000256" key="1">
    <source>
        <dbReference type="ARBA" id="ARBA00012722"/>
    </source>
</evidence>
<dbReference type="FunFam" id="3.30.470.30:FF:000001">
    <property type="entry name" value="DNA ligase"/>
    <property type="match status" value="1"/>
</dbReference>
<dbReference type="SUPFAM" id="SSF50249">
    <property type="entry name" value="Nucleic acid-binding proteins"/>
    <property type="match status" value="1"/>
</dbReference>
<dbReference type="GO" id="GO:0005829">
    <property type="term" value="C:cytosol"/>
    <property type="evidence" value="ECO:0007669"/>
    <property type="project" value="TreeGrafter"/>
</dbReference>
<dbReference type="PROSITE" id="PS50172">
    <property type="entry name" value="BRCT"/>
    <property type="match status" value="1"/>
</dbReference>
<dbReference type="InterPro" id="IPR001679">
    <property type="entry name" value="DNA_ligase"/>
</dbReference>
<dbReference type="InterPro" id="IPR036420">
    <property type="entry name" value="BRCT_dom_sf"/>
</dbReference>
<dbReference type="SUPFAM" id="SSF52113">
    <property type="entry name" value="BRCT domain"/>
    <property type="match status" value="1"/>
</dbReference>
<dbReference type="Gene3D" id="1.10.150.20">
    <property type="entry name" value="5' to 3' exonuclease, C-terminal subdomain"/>
    <property type="match status" value="2"/>
</dbReference>
<evidence type="ECO:0000256" key="9">
    <source>
        <dbReference type="ARBA" id="ARBA00023027"/>
    </source>
</evidence>
<feature type="binding site" evidence="13">
    <location>
        <position position="135"/>
    </location>
    <ligand>
        <name>NAD(+)</name>
        <dbReference type="ChEBI" id="CHEBI:57540"/>
    </ligand>
</feature>
<dbReference type="PROSITE" id="PS01056">
    <property type="entry name" value="DNA_LIGASE_N2"/>
    <property type="match status" value="1"/>
</dbReference>
<feature type="binding site" evidence="13">
    <location>
        <begin position="105"/>
        <end position="106"/>
    </location>
    <ligand>
        <name>NAD(+)</name>
        <dbReference type="ChEBI" id="CHEBI:57540"/>
    </ligand>
</feature>
<proteinExistence type="inferred from homology"/>
<dbReference type="SMART" id="SM00532">
    <property type="entry name" value="LIGANc"/>
    <property type="match status" value="1"/>
</dbReference>
<evidence type="ECO:0000256" key="6">
    <source>
        <dbReference type="ARBA" id="ARBA00022763"/>
    </source>
</evidence>
<keyword evidence="9 13" id="KW-0520">NAD</keyword>
<feature type="binding site" evidence="13">
    <location>
        <position position="158"/>
    </location>
    <ligand>
        <name>NAD(+)</name>
        <dbReference type="ChEBI" id="CHEBI:57540"/>
    </ligand>
</feature>
<dbReference type="Pfam" id="PF03119">
    <property type="entry name" value="DNA_ligase_ZBD"/>
    <property type="match status" value="1"/>
</dbReference>
<feature type="binding site" evidence="13">
    <location>
        <position position="311"/>
    </location>
    <ligand>
        <name>NAD(+)</name>
        <dbReference type="ChEBI" id="CHEBI:57540"/>
    </ligand>
</feature>
<sequence length="713" mass="76592">MGGPQGAVRGVGGGGYRARVTSEVTDKVRTRYAELVAKINDAQHRYYVDDAPTLSDAAYDELMHELEALELEFPELVSQDSPTQRVGAGEWAGFASVDHAERMLSLDNAFNDDQLAAWAVRVEKDAGAPVRYLCELKIDGLAVNLTYEKGRLTRGATRGDGRTGEDVTANVRRIAGIPHKLAGDNPPDLVEVRGEIYFPAQAFADLNAAQTAAGERTYVNPRNAASGSLRQKDPAITAKRALHLIVHGIGARSGFEPTSQSDAYAQLKAWGLPTSERWRVVDSLDEVKAYIANYAAHRHDLEHDIDGVVVKVDDVAEQTKLGATSRAPRWAIAFKYPPEEVNTKLLDIEVNVGRTGRVTPYAVLEPVFVGGVTVASATLHNQQEVARKGVRIGDTVVIRRAGDVIPEVLGPVEALRDGSEVVWQMPGKCPSCGTKLAPSKEADVDLRCPNSRHCRKQVIERIIYIGGRDGLDVEGMGEKAAIALVEGGIVSNEGDLFGLDEAQLAKSPFFLKKDGTLSTNAGKLLANLERAKQQQLWRVLTSLSIRHVGPTAARALADHFNAVEAIAGASLEQMSVVEDVGGTIAEAVREWFAEDWHREVVEKWRAAGVRMDQEPVADTGPKPLDGLTVVVTGTLEGHSRDEAGEALTALGAKVAGSVSKKTNFVVVGENAGSKLDKARSLGVPTLDEPGFAVLLAQGPEAAKAYAEANRENG</sequence>
<dbReference type="CDD" id="cd00114">
    <property type="entry name" value="LIGANc"/>
    <property type="match status" value="1"/>
</dbReference>
<evidence type="ECO:0000256" key="12">
    <source>
        <dbReference type="ARBA" id="ARBA00060881"/>
    </source>
</evidence>
<dbReference type="PANTHER" id="PTHR23389">
    <property type="entry name" value="CHROMOSOME TRANSMISSION FIDELITY FACTOR 18"/>
    <property type="match status" value="1"/>
</dbReference>
<feature type="binding site" evidence="13">
    <location>
        <position position="454"/>
    </location>
    <ligand>
        <name>Zn(2+)</name>
        <dbReference type="ChEBI" id="CHEBI:29105"/>
    </ligand>
</feature>
<evidence type="ECO:0000256" key="4">
    <source>
        <dbReference type="ARBA" id="ARBA00022705"/>
    </source>
</evidence>
<dbReference type="InterPro" id="IPR018239">
    <property type="entry name" value="DNA_ligase_AS"/>
</dbReference>
<comment type="function">
    <text evidence="13">DNA ligase that catalyzes the formation of phosphodiester linkages between 5'-phosphoryl and 3'-hydroxyl groups in double-stranded DNA using NAD as a coenzyme and as the energy source for the reaction. It is essential for DNA replication and repair of damaged DNA.</text>
</comment>
<dbReference type="SMART" id="SM00292">
    <property type="entry name" value="BRCT"/>
    <property type="match status" value="1"/>
</dbReference>
<comment type="catalytic activity">
    <reaction evidence="11 13 14">
        <text>NAD(+) + (deoxyribonucleotide)n-3'-hydroxyl + 5'-phospho-(deoxyribonucleotide)m = (deoxyribonucleotide)n+m + AMP + beta-nicotinamide D-nucleotide.</text>
        <dbReference type="EC" id="6.5.1.2"/>
    </reaction>
</comment>
<evidence type="ECO:0000313" key="17">
    <source>
        <dbReference type="Proteomes" id="UP000619293"/>
    </source>
</evidence>
<feature type="binding site" evidence="13">
    <location>
        <begin position="56"/>
        <end position="60"/>
    </location>
    <ligand>
        <name>NAD(+)</name>
        <dbReference type="ChEBI" id="CHEBI:57540"/>
    </ligand>
</feature>
<evidence type="ECO:0000313" key="16">
    <source>
        <dbReference type="EMBL" id="GIF87344.1"/>
    </source>
</evidence>
<dbReference type="GO" id="GO:0046872">
    <property type="term" value="F:metal ion binding"/>
    <property type="evidence" value="ECO:0007669"/>
    <property type="project" value="UniProtKB-KW"/>
</dbReference>
<keyword evidence="7 13" id="KW-0862">Zinc</keyword>
<dbReference type="SUPFAM" id="SSF56091">
    <property type="entry name" value="DNA ligase/mRNA capping enzyme, catalytic domain"/>
    <property type="match status" value="1"/>
</dbReference>
<keyword evidence="4 13" id="KW-0235">DNA replication</keyword>
<evidence type="ECO:0000256" key="13">
    <source>
        <dbReference type="HAMAP-Rule" id="MF_01588"/>
    </source>
</evidence>
<dbReference type="Pfam" id="PF12826">
    <property type="entry name" value="HHH_2"/>
    <property type="match status" value="1"/>
</dbReference>
<dbReference type="InterPro" id="IPR004150">
    <property type="entry name" value="NAD_DNA_ligase_OB"/>
</dbReference>
<evidence type="ECO:0000256" key="5">
    <source>
        <dbReference type="ARBA" id="ARBA00022723"/>
    </source>
</evidence>
<feature type="binding site" evidence="13">
    <location>
        <position position="429"/>
    </location>
    <ligand>
        <name>Zn(2+)</name>
        <dbReference type="ChEBI" id="CHEBI:29105"/>
    </ligand>
</feature>
<dbReference type="AlphaFoldDB" id="A0A8J3JRS6"/>
<reference evidence="16 17" key="1">
    <citation type="submission" date="2021-01" db="EMBL/GenBank/DDBJ databases">
        <title>Whole genome shotgun sequence of Catellatospora chokoriensis NBRC 107358.</title>
        <authorList>
            <person name="Komaki H."/>
            <person name="Tamura T."/>
        </authorList>
    </citation>
    <scope>NUCLEOTIDE SEQUENCE [LARGE SCALE GENOMIC DNA]</scope>
    <source>
        <strain evidence="16 17">NBRC 107358</strain>
    </source>
</reference>
<dbReference type="InterPro" id="IPR013840">
    <property type="entry name" value="DNAligase_N"/>
</dbReference>
<dbReference type="FunFam" id="2.40.50.140:FF:000012">
    <property type="entry name" value="DNA ligase"/>
    <property type="match status" value="1"/>
</dbReference>
<dbReference type="Gene3D" id="3.40.50.10190">
    <property type="entry name" value="BRCT domain"/>
    <property type="match status" value="1"/>
</dbReference>
<dbReference type="Pfam" id="PF01653">
    <property type="entry name" value="DNA_ligase_aden"/>
    <property type="match status" value="1"/>
</dbReference>
<evidence type="ECO:0000256" key="10">
    <source>
        <dbReference type="ARBA" id="ARBA00023204"/>
    </source>
</evidence>
<feature type="active site" description="N6-AMP-lysine intermediate" evidence="13">
    <location>
        <position position="137"/>
    </location>
</feature>
<dbReference type="Pfam" id="PF00533">
    <property type="entry name" value="BRCT"/>
    <property type="match status" value="1"/>
</dbReference>
<dbReference type="Pfam" id="PF03120">
    <property type="entry name" value="OB_DNA_ligase"/>
    <property type="match status" value="1"/>
</dbReference>
<dbReference type="Gene3D" id="6.20.10.30">
    <property type="match status" value="1"/>
</dbReference>
<evidence type="ECO:0000256" key="14">
    <source>
        <dbReference type="RuleBase" id="RU000618"/>
    </source>
</evidence>
<feature type="domain" description="BRCT" evidence="15">
    <location>
        <begin position="619"/>
        <end position="688"/>
    </location>
</feature>
<dbReference type="InterPro" id="IPR010994">
    <property type="entry name" value="RuvA_2-like"/>
</dbReference>
<dbReference type="Proteomes" id="UP000619293">
    <property type="component" value="Unassembled WGS sequence"/>
</dbReference>
<dbReference type="NCBIfam" id="TIGR00575">
    <property type="entry name" value="dnlj"/>
    <property type="match status" value="1"/>
</dbReference>
<dbReference type="EC" id="6.5.1.2" evidence="1 13"/>
<dbReference type="GO" id="GO:0006260">
    <property type="term" value="P:DNA replication"/>
    <property type="evidence" value="ECO:0007669"/>
    <property type="project" value="UniProtKB-KW"/>
</dbReference>
<feature type="binding site" evidence="13">
    <location>
        <position position="448"/>
    </location>
    <ligand>
        <name>Zn(2+)</name>
        <dbReference type="ChEBI" id="CHEBI:29105"/>
    </ligand>
</feature>
<dbReference type="FunFam" id="1.10.150.20:FF:000006">
    <property type="entry name" value="DNA ligase"/>
    <property type="match status" value="1"/>
</dbReference>
<comment type="caution">
    <text evidence="16">The sequence shown here is derived from an EMBL/GenBank/DDBJ whole genome shotgun (WGS) entry which is preliminary data.</text>
</comment>
<keyword evidence="5 13" id="KW-0479">Metal-binding</keyword>
<evidence type="ECO:0000256" key="3">
    <source>
        <dbReference type="ARBA" id="ARBA00022598"/>
    </source>
</evidence>
<accession>A0A8J3JRS6</accession>
<dbReference type="NCBIfam" id="NF005932">
    <property type="entry name" value="PRK07956.1"/>
    <property type="match status" value="1"/>
</dbReference>
<evidence type="ECO:0000256" key="11">
    <source>
        <dbReference type="ARBA" id="ARBA00034005"/>
    </source>
</evidence>
<evidence type="ECO:0000256" key="8">
    <source>
        <dbReference type="ARBA" id="ARBA00022842"/>
    </source>
</evidence>
<keyword evidence="17" id="KW-1185">Reference proteome</keyword>
<dbReference type="FunFam" id="3.40.50.10190:FF:000054">
    <property type="entry name" value="DNA ligase"/>
    <property type="match status" value="1"/>
</dbReference>
<dbReference type="GO" id="GO:0006281">
    <property type="term" value="P:DNA repair"/>
    <property type="evidence" value="ECO:0007669"/>
    <property type="project" value="UniProtKB-KW"/>
</dbReference>
<dbReference type="PIRSF" id="PIRSF001604">
    <property type="entry name" value="LigA"/>
    <property type="match status" value="1"/>
</dbReference>
<dbReference type="GO" id="GO:0003911">
    <property type="term" value="F:DNA ligase (NAD+) activity"/>
    <property type="evidence" value="ECO:0007669"/>
    <property type="project" value="UniProtKB-UniRule"/>
</dbReference>
<dbReference type="InterPro" id="IPR041663">
    <property type="entry name" value="DisA/LigA_HHH"/>
</dbReference>
<feature type="binding site" evidence="13">
    <location>
        <position position="195"/>
    </location>
    <ligand>
        <name>NAD(+)</name>
        <dbReference type="ChEBI" id="CHEBI:57540"/>
    </ligand>
</feature>
<dbReference type="InterPro" id="IPR001357">
    <property type="entry name" value="BRCT_dom"/>
</dbReference>
<dbReference type="Gene3D" id="3.30.470.30">
    <property type="entry name" value="DNA ligase/mRNA capping enzyme"/>
    <property type="match status" value="1"/>
</dbReference>
<comment type="cofactor">
    <cofactor evidence="13">
        <name>Mg(2+)</name>
        <dbReference type="ChEBI" id="CHEBI:18420"/>
    </cofactor>
    <cofactor evidence="13">
        <name>Mn(2+)</name>
        <dbReference type="ChEBI" id="CHEBI:29035"/>
    </cofactor>
</comment>
<keyword evidence="13" id="KW-0464">Manganese</keyword>
<dbReference type="RefSeq" id="WP_191844317.1">
    <property type="nucleotide sequence ID" value="NZ_BAAALB010000054.1"/>
</dbReference>
<dbReference type="CDD" id="cd17748">
    <property type="entry name" value="BRCT_DNA_ligase_like"/>
    <property type="match status" value="1"/>
</dbReference>
<keyword evidence="10 13" id="KW-0234">DNA repair</keyword>
<comment type="similarity">
    <text evidence="12 13">Belongs to the NAD-dependent DNA ligase family. LigA subfamily.</text>
</comment>
<dbReference type="PANTHER" id="PTHR23389:SF9">
    <property type="entry name" value="DNA LIGASE"/>
    <property type="match status" value="1"/>
</dbReference>
<dbReference type="InterPro" id="IPR033136">
    <property type="entry name" value="DNA_ligase_CS"/>
</dbReference>
<keyword evidence="6 13" id="KW-0227">DNA damage</keyword>
<evidence type="ECO:0000256" key="7">
    <source>
        <dbReference type="ARBA" id="ARBA00022833"/>
    </source>
</evidence>
<keyword evidence="8 13" id="KW-0460">Magnesium</keyword>
<dbReference type="SUPFAM" id="SSF47781">
    <property type="entry name" value="RuvA domain 2-like"/>
    <property type="match status" value="1"/>
</dbReference>
<dbReference type="PROSITE" id="PS01055">
    <property type="entry name" value="DNA_LIGASE_N1"/>
    <property type="match status" value="1"/>
</dbReference>
<protein>
    <recommendedName>
        <fullName evidence="2 13">DNA ligase</fullName>
        <ecNumber evidence="1 13">6.5.1.2</ecNumber>
    </recommendedName>
    <alternativeName>
        <fullName evidence="13">Polydeoxyribonucleotide synthase [NAD(+)]</fullName>
    </alternativeName>
</protein>